<comment type="caution">
    <text evidence="2">The sequence shown here is derived from an EMBL/GenBank/DDBJ whole genome shotgun (WGS) entry which is preliminary data.</text>
</comment>
<dbReference type="eggNOG" id="COG5512">
    <property type="taxonomic scope" value="Bacteria"/>
</dbReference>
<gene>
    <name evidence="2" type="ORF">FEM21_10370</name>
</gene>
<protein>
    <recommendedName>
        <fullName evidence="1">DUF5605 domain-containing protein</fullName>
    </recommendedName>
</protein>
<dbReference type="EMBL" id="JNCA01000009">
    <property type="protein sequence ID" value="KDN55846.1"/>
    <property type="molecule type" value="Genomic_DNA"/>
</dbReference>
<evidence type="ECO:0000313" key="3">
    <source>
        <dbReference type="Proteomes" id="UP000027064"/>
    </source>
</evidence>
<accession>A0A066WPV9</accession>
<feature type="domain" description="DUF5605" evidence="1">
    <location>
        <begin position="87"/>
        <end position="175"/>
    </location>
</feature>
<dbReference type="Pfam" id="PF18310">
    <property type="entry name" value="DUF5605"/>
    <property type="match status" value="1"/>
</dbReference>
<dbReference type="InterPro" id="IPR041239">
    <property type="entry name" value="DUF5605"/>
</dbReference>
<dbReference type="STRING" id="1492738.FEM21_10370"/>
<dbReference type="PATRIC" id="fig|1492738.3.peg.1030"/>
<evidence type="ECO:0000313" key="2">
    <source>
        <dbReference type="EMBL" id="KDN55846.1"/>
    </source>
</evidence>
<proteinExistence type="predicted"/>
<dbReference type="AlphaFoldDB" id="A0A066WPV9"/>
<organism evidence="2 3">
    <name type="scientific">Flavobacterium seoulense</name>
    <dbReference type="NCBI Taxonomy" id="1492738"/>
    <lineage>
        <taxon>Bacteria</taxon>
        <taxon>Pseudomonadati</taxon>
        <taxon>Bacteroidota</taxon>
        <taxon>Flavobacteriia</taxon>
        <taxon>Flavobacteriales</taxon>
        <taxon>Flavobacteriaceae</taxon>
        <taxon>Flavobacterium</taxon>
    </lineage>
</organism>
<name>A0A066WPV9_9FLAO</name>
<dbReference type="Gene3D" id="3.20.20.80">
    <property type="entry name" value="Glycosidases"/>
    <property type="match status" value="1"/>
</dbReference>
<sequence length="193" mass="22000">MNDEINYEGDIESRWGQLTGEELVFRFWNAIIGGGYATHGESYKESPWISYGGRLVGSSPSRIGFLRNIVETNPVGYLEPIDHFYENNMAGKGGEYYLIYFGKDKPKKWDFVLPKNGLAKGAKFKADIIDTWNMTITPLAKTFEVIPMPNNKYKFIDKNNSSIKLPSKQYLALRIYKVSEGGKIINDGRHELE</sequence>
<evidence type="ECO:0000259" key="1">
    <source>
        <dbReference type="Pfam" id="PF18310"/>
    </source>
</evidence>
<dbReference type="Proteomes" id="UP000027064">
    <property type="component" value="Unassembled WGS sequence"/>
</dbReference>
<dbReference type="Gene3D" id="2.60.40.3950">
    <property type="match status" value="1"/>
</dbReference>
<keyword evidence="3" id="KW-1185">Reference proteome</keyword>
<reference evidence="2 3" key="1">
    <citation type="submission" date="2014-05" db="EMBL/GenBank/DDBJ databases">
        <title>Genome Sequence of Flavobacterium sp. EM1321.</title>
        <authorList>
            <person name="Shin S.-K."/>
            <person name="Yi H."/>
        </authorList>
    </citation>
    <scope>NUCLEOTIDE SEQUENCE [LARGE SCALE GENOMIC DNA]</scope>
    <source>
        <strain evidence="2 3">EM1321</strain>
    </source>
</reference>